<dbReference type="PROSITE" id="PS50158">
    <property type="entry name" value="ZF_CCHC"/>
    <property type="match status" value="1"/>
</dbReference>
<keyword evidence="1" id="KW-0862">Zinc</keyword>
<proteinExistence type="predicted"/>
<organism evidence="4 5">
    <name type="scientific">Aedes albopictus</name>
    <name type="common">Asian tiger mosquito</name>
    <name type="synonym">Stegomyia albopicta</name>
    <dbReference type="NCBI Taxonomy" id="7160"/>
    <lineage>
        <taxon>Eukaryota</taxon>
        <taxon>Metazoa</taxon>
        <taxon>Ecdysozoa</taxon>
        <taxon>Arthropoda</taxon>
        <taxon>Hexapoda</taxon>
        <taxon>Insecta</taxon>
        <taxon>Pterygota</taxon>
        <taxon>Neoptera</taxon>
        <taxon>Endopterygota</taxon>
        <taxon>Diptera</taxon>
        <taxon>Nematocera</taxon>
        <taxon>Culicoidea</taxon>
        <taxon>Culicidae</taxon>
        <taxon>Culicinae</taxon>
        <taxon>Aedini</taxon>
        <taxon>Aedes</taxon>
        <taxon>Stegomyia</taxon>
    </lineage>
</organism>
<feature type="region of interest" description="Disordered" evidence="2">
    <location>
        <begin position="473"/>
        <end position="540"/>
    </location>
</feature>
<evidence type="ECO:0000259" key="3">
    <source>
        <dbReference type="PROSITE" id="PS50158"/>
    </source>
</evidence>
<evidence type="ECO:0000313" key="5">
    <source>
        <dbReference type="Proteomes" id="UP000069940"/>
    </source>
</evidence>
<sequence>MDSEIQMKYKTLLVHHLEKEEVEFELDVRAVAFEKTESVGVLRRRLREALKDKGEQVKVDFSKCQNRTVDDEIKVIDHNVEEIRDFLEKKKSFEGVKDSLRTRLVHYSVRCSAIQETAEEDADLEDLDKLSSTIRQLYNTYFTLFTPVESIRKEIMLQISNSLTQLQLAQPSTSGMVRQVQSRSQETQTEDDLGSQEDVRSKQSNLRGALGRRQLKSNLEPTKELSPPSSFPAMLQQPSGSGMNFRRSLEETVLNRIDLSGKSRNPTGLRNSSEIDTDSSSSPSPPSRRKSRQRRSYTKRSRPVSDWNLRYDGRDGGQGLMRFIKEVEFYAKSEDVSEKELFRSAIHLFAGAAKIWFMAGVENGEFSTWKDLVTEMKREFLSPDHDHVSEFRAIERKQRPKEKFQDFFFDMQKLFNSLTKPISERKKFEIVFRNLRADYKGYVVAANIDNLADLKPFGRKLDATFWYKYENRNQEENSSKSRNQVSELRSTSKPKPTGSVNRPDKTRSEQKSNKTEDEKITQKPIREDQPGEQSQAQNSNVVDKGLQAILEKYTPPKPGVCYNCRLSGHHQADCDRPKHKFCYRCGFFNFDTKDCPFCAKNA</sequence>
<dbReference type="InterPro" id="IPR036875">
    <property type="entry name" value="Znf_CCHC_sf"/>
</dbReference>
<accession>A0ABM1XJX5</accession>
<dbReference type="Gene3D" id="4.10.60.10">
    <property type="entry name" value="Zinc finger, CCHC-type"/>
    <property type="match status" value="1"/>
</dbReference>
<dbReference type="Proteomes" id="UP000069940">
    <property type="component" value="Unassembled WGS sequence"/>
</dbReference>
<evidence type="ECO:0000256" key="1">
    <source>
        <dbReference type="PROSITE-ProRule" id="PRU00047"/>
    </source>
</evidence>
<keyword evidence="1" id="KW-0479">Metal-binding</keyword>
<protein>
    <recommendedName>
        <fullName evidence="3">CCHC-type domain-containing protein</fullName>
    </recommendedName>
</protein>
<dbReference type="SUPFAM" id="SSF57756">
    <property type="entry name" value="Retrovirus zinc finger-like domains"/>
    <property type="match status" value="1"/>
</dbReference>
<feature type="domain" description="CCHC-type" evidence="3">
    <location>
        <begin position="561"/>
        <end position="574"/>
    </location>
</feature>
<keyword evidence="1" id="KW-0863">Zinc-finger</keyword>
<evidence type="ECO:0000256" key="2">
    <source>
        <dbReference type="SAM" id="MobiDB-lite"/>
    </source>
</evidence>
<dbReference type="RefSeq" id="XP_062703142.1">
    <property type="nucleotide sequence ID" value="XM_062847158.1"/>
</dbReference>
<dbReference type="Pfam" id="PF03732">
    <property type="entry name" value="Retrotrans_gag"/>
    <property type="match status" value="1"/>
</dbReference>
<feature type="compositionally biased region" description="Polar residues" evidence="2">
    <location>
        <begin position="480"/>
        <end position="500"/>
    </location>
</feature>
<feature type="compositionally biased region" description="Polar residues" evidence="2">
    <location>
        <begin position="262"/>
        <end position="274"/>
    </location>
</feature>
<dbReference type="InterPro" id="IPR001878">
    <property type="entry name" value="Znf_CCHC"/>
</dbReference>
<feature type="region of interest" description="Disordered" evidence="2">
    <location>
        <begin position="180"/>
        <end position="243"/>
    </location>
</feature>
<keyword evidence="5" id="KW-1185">Reference proteome</keyword>
<feature type="region of interest" description="Disordered" evidence="2">
    <location>
        <begin position="256"/>
        <end position="301"/>
    </location>
</feature>
<reference evidence="4" key="2">
    <citation type="submission" date="2025-05" db="UniProtKB">
        <authorList>
            <consortium name="EnsemblMetazoa"/>
        </authorList>
    </citation>
    <scope>IDENTIFICATION</scope>
    <source>
        <strain evidence="4">Foshan</strain>
    </source>
</reference>
<reference evidence="5" key="1">
    <citation type="journal article" date="2015" name="Proc. Natl. Acad. Sci. U.S.A.">
        <title>Genome sequence of the Asian Tiger mosquito, Aedes albopictus, reveals insights into its biology, genetics, and evolution.</title>
        <authorList>
            <person name="Chen X.G."/>
            <person name="Jiang X."/>
            <person name="Gu J."/>
            <person name="Xu M."/>
            <person name="Wu Y."/>
            <person name="Deng Y."/>
            <person name="Zhang C."/>
            <person name="Bonizzoni M."/>
            <person name="Dermauw W."/>
            <person name="Vontas J."/>
            <person name="Armbruster P."/>
            <person name="Huang X."/>
            <person name="Yang Y."/>
            <person name="Zhang H."/>
            <person name="He W."/>
            <person name="Peng H."/>
            <person name="Liu Y."/>
            <person name="Wu K."/>
            <person name="Chen J."/>
            <person name="Lirakis M."/>
            <person name="Topalis P."/>
            <person name="Van Leeuwen T."/>
            <person name="Hall A.B."/>
            <person name="Jiang X."/>
            <person name="Thorpe C."/>
            <person name="Mueller R.L."/>
            <person name="Sun C."/>
            <person name="Waterhouse R.M."/>
            <person name="Yan G."/>
            <person name="Tu Z.J."/>
            <person name="Fang X."/>
            <person name="James A.A."/>
        </authorList>
    </citation>
    <scope>NUCLEOTIDE SEQUENCE [LARGE SCALE GENOMIC DNA]</scope>
    <source>
        <strain evidence="5">Foshan</strain>
    </source>
</reference>
<name>A0ABM1XJX5_AEDAL</name>
<dbReference type="GeneID" id="134285750"/>
<feature type="compositionally biased region" description="Basic and acidic residues" evidence="2">
    <location>
        <begin position="502"/>
        <end position="529"/>
    </location>
</feature>
<dbReference type="EnsemblMetazoa" id="AALFPA23_000318.R155">
    <property type="protein sequence ID" value="AALFPA23_000318.P155"/>
    <property type="gene ID" value="AALFPA23_000318"/>
</dbReference>
<feature type="compositionally biased region" description="Basic residues" evidence="2">
    <location>
        <begin position="287"/>
        <end position="301"/>
    </location>
</feature>
<feature type="compositionally biased region" description="Polar residues" evidence="2">
    <location>
        <begin position="531"/>
        <end position="540"/>
    </location>
</feature>
<evidence type="ECO:0000313" key="4">
    <source>
        <dbReference type="EnsemblMetazoa" id="AALFPA23_000318.P155"/>
    </source>
</evidence>
<dbReference type="InterPro" id="IPR005162">
    <property type="entry name" value="Retrotrans_gag_dom"/>
</dbReference>